<keyword evidence="2" id="KW-1185">Reference proteome</keyword>
<organism evidence="1 2">
    <name type="scientific">Oculimacula yallundae</name>
    <dbReference type="NCBI Taxonomy" id="86028"/>
    <lineage>
        <taxon>Eukaryota</taxon>
        <taxon>Fungi</taxon>
        <taxon>Dikarya</taxon>
        <taxon>Ascomycota</taxon>
        <taxon>Pezizomycotina</taxon>
        <taxon>Leotiomycetes</taxon>
        <taxon>Helotiales</taxon>
        <taxon>Ploettnerulaceae</taxon>
        <taxon>Oculimacula</taxon>
    </lineage>
</organism>
<evidence type="ECO:0000313" key="1">
    <source>
        <dbReference type="EMBL" id="KAL2061994.1"/>
    </source>
</evidence>
<reference evidence="1 2" key="1">
    <citation type="journal article" date="2024" name="Commun. Biol.">
        <title>Comparative genomic analysis of thermophilic fungi reveals convergent evolutionary adaptations and gene losses.</title>
        <authorList>
            <person name="Steindorff A.S."/>
            <person name="Aguilar-Pontes M.V."/>
            <person name="Robinson A.J."/>
            <person name="Andreopoulos B."/>
            <person name="LaButti K."/>
            <person name="Kuo A."/>
            <person name="Mondo S."/>
            <person name="Riley R."/>
            <person name="Otillar R."/>
            <person name="Haridas S."/>
            <person name="Lipzen A."/>
            <person name="Grimwood J."/>
            <person name="Schmutz J."/>
            <person name="Clum A."/>
            <person name="Reid I.D."/>
            <person name="Moisan M.C."/>
            <person name="Butler G."/>
            <person name="Nguyen T.T.M."/>
            <person name="Dewar K."/>
            <person name="Conant G."/>
            <person name="Drula E."/>
            <person name="Henrissat B."/>
            <person name="Hansel C."/>
            <person name="Singer S."/>
            <person name="Hutchinson M.I."/>
            <person name="de Vries R.P."/>
            <person name="Natvig D.O."/>
            <person name="Powell A.J."/>
            <person name="Tsang A."/>
            <person name="Grigoriev I.V."/>
        </authorList>
    </citation>
    <scope>NUCLEOTIDE SEQUENCE [LARGE SCALE GENOMIC DNA]</scope>
    <source>
        <strain evidence="1 2">CBS 494.80</strain>
    </source>
</reference>
<evidence type="ECO:0000313" key="2">
    <source>
        <dbReference type="Proteomes" id="UP001595075"/>
    </source>
</evidence>
<sequence>MTITVKRSNK</sequence>
<dbReference type="Proteomes" id="UP001595075">
    <property type="component" value="Unassembled WGS sequence"/>
</dbReference>
<protein>
    <submittedName>
        <fullName evidence="1">Uncharacterized protein</fullName>
    </submittedName>
</protein>
<proteinExistence type="predicted"/>
<accession>A0ABR4BWG7</accession>
<gene>
    <name evidence="1" type="ORF">VTL71DRAFT_7374</name>
</gene>
<dbReference type="EMBL" id="JAZHXI010000018">
    <property type="protein sequence ID" value="KAL2061994.1"/>
    <property type="molecule type" value="Genomic_DNA"/>
</dbReference>
<name>A0ABR4BWG7_9HELO</name>
<comment type="caution">
    <text evidence="1">The sequence shown here is derived from an EMBL/GenBank/DDBJ whole genome shotgun (WGS) entry which is preliminary data.</text>
</comment>